<dbReference type="InterPro" id="IPR006143">
    <property type="entry name" value="RND_pump_MFP"/>
</dbReference>
<dbReference type="AlphaFoldDB" id="A0A556AKJ3"/>
<reference evidence="3 4" key="1">
    <citation type="submission" date="2019-07" db="EMBL/GenBank/DDBJ databases">
        <title>Qingshengfaniella alkalisoli gen. nov., sp. nov., isolated from saline soil.</title>
        <authorList>
            <person name="Xu L."/>
            <person name="Huang X.-X."/>
            <person name="Sun J.-Q."/>
        </authorList>
    </citation>
    <scope>NUCLEOTIDE SEQUENCE [LARGE SCALE GENOMIC DNA]</scope>
    <source>
        <strain evidence="3 4">DSM 27279</strain>
    </source>
</reference>
<dbReference type="Gene3D" id="2.40.50.100">
    <property type="match status" value="1"/>
</dbReference>
<sequence length="411" mass="44366">MRGPATRLPSVPPFFRLSRLAPRSWLRPRWLLLLLVLAVVALLAVRAWRGTPAPVYAVQMRPLVQDVVASGRVAARERARVGSEIAGVVIERPVREGEHVQSGQLLLRLRNDEWQARLGEAQAALRQLRDVRRPQAAAELREAEIAARQAGREALRRRDLARAGAIAREALEQAEQAADAAGRRRERASLALADLAAHGAEERVLQERIAVAQAALARTEIRAPFAGTLIARLVEAGDAVQPGTAVFDLVRDAATEIVVPIDEKFLGRLAAGQSATVIADAYDDRPFTARLERLAPGVDPQRGTVDAHLVPTPVPDFLREDMTVSATIHTARKAAALAVPHDALGNVANGRATVQVVRDGRVADLAVRLGLRGLLASEVIEGLQAGERVLAAPLPVGTRVRPVEQAWGDEQ</sequence>
<name>A0A556AKJ3_9BURK</name>
<evidence type="ECO:0000313" key="3">
    <source>
        <dbReference type="EMBL" id="TSH93417.1"/>
    </source>
</evidence>
<dbReference type="Proteomes" id="UP000318405">
    <property type="component" value="Unassembled WGS sequence"/>
</dbReference>
<dbReference type="Pfam" id="PF25917">
    <property type="entry name" value="BSH_RND"/>
    <property type="match status" value="1"/>
</dbReference>
<keyword evidence="4" id="KW-1185">Reference proteome</keyword>
<dbReference type="Gene3D" id="2.40.30.170">
    <property type="match status" value="1"/>
</dbReference>
<organism evidence="3 4">
    <name type="scientific">Verticiella sediminum</name>
    <dbReference type="NCBI Taxonomy" id="1247510"/>
    <lineage>
        <taxon>Bacteria</taxon>
        <taxon>Pseudomonadati</taxon>
        <taxon>Pseudomonadota</taxon>
        <taxon>Betaproteobacteria</taxon>
        <taxon>Burkholderiales</taxon>
        <taxon>Alcaligenaceae</taxon>
        <taxon>Verticiella</taxon>
    </lineage>
</organism>
<feature type="domain" description="Multidrug resistance protein MdtA-like barrel-sandwich hybrid" evidence="2">
    <location>
        <begin position="78"/>
        <end position="247"/>
    </location>
</feature>
<comment type="similarity">
    <text evidence="1">Belongs to the membrane fusion protein (MFP) (TC 8.A.1) family.</text>
</comment>
<dbReference type="Gene3D" id="1.10.287.470">
    <property type="entry name" value="Helix hairpin bin"/>
    <property type="match status" value="1"/>
</dbReference>
<dbReference type="InterPro" id="IPR058625">
    <property type="entry name" value="MdtA-like_BSH"/>
</dbReference>
<dbReference type="EMBL" id="VLTJ01000028">
    <property type="protein sequence ID" value="TSH93417.1"/>
    <property type="molecule type" value="Genomic_DNA"/>
</dbReference>
<dbReference type="NCBIfam" id="TIGR01730">
    <property type="entry name" value="RND_mfp"/>
    <property type="match status" value="1"/>
</dbReference>
<comment type="caution">
    <text evidence="3">The sequence shown here is derived from an EMBL/GenBank/DDBJ whole genome shotgun (WGS) entry which is preliminary data.</text>
</comment>
<dbReference type="PANTHER" id="PTHR30469:SF15">
    <property type="entry name" value="HLYD FAMILY OF SECRETION PROTEINS"/>
    <property type="match status" value="1"/>
</dbReference>
<proteinExistence type="inferred from homology"/>
<gene>
    <name evidence="3" type="ORF">FOZ76_14260</name>
</gene>
<dbReference type="SUPFAM" id="SSF111369">
    <property type="entry name" value="HlyD-like secretion proteins"/>
    <property type="match status" value="1"/>
</dbReference>
<protein>
    <submittedName>
        <fullName evidence="3">Efflux RND transporter periplasmic adaptor subunit</fullName>
    </submittedName>
</protein>
<evidence type="ECO:0000313" key="4">
    <source>
        <dbReference type="Proteomes" id="UP000318405"/>
    </source>
</evidence>
<dbReference type="GO" id="GO:0015562">
    <property type="term" value="F:efflux transmembrane transporter activity"/>
    <property type="evidence" value="ECO:0007669"/>
    <property type="project" value="TreeGrafter"/>
</dbReference>
<dbReference type="OrthoDB" id="9806939at2"/>
<accession>A0A556AKJ3</accession>
<dbReference type="GO" id="GO:1990281">
    <property type="term" value="C:efflux pump complex"/>
    <property type="evidence" value="ECO:0007669"/>
    <property type="project" value="TreeGrafter"/>
</dbReference>
<evidence type="ECO:0000259" key="2">
    <source>
        <dbReference type="Pfam" id="PF25917"/>
    </source>
</evidence>
<evidence type="ECO:0000256" key="1">
    <source>
        <dbReference type="ARBA" id="ARBA00009477"/>
    </source>
</evidence>
<dbReference type="Gene3D" id="2.40.420.20">
    <property type="match status" value="1"/>
</dbReference>
<dbReference type="PANTHER" id="PTHR30469">
    <property type="entry name" value="MULTIDRUG RESISTANCE PROTEIN MDTA"/>
    <property type="match status" value="1"/>
</dbReference>